<protein>
    <recommendedName>
        <fullName evidence="4">FAD-binding PCMH-type domain-containing protein</fullName>
    </recommendedName>
</protein>
<dbReference type="InterPro" id="IPR002346">
    <property type="entry name" value="Mopterin_DH_FAD-bd"/>
</dbReference>
<dbReference type="Pfam" id="PF03450">
    <property type="entry name" value="CO_deh_flav_C"/>
    <property type="match status" value="1"/>
</dbReference>
<accession>A0AAX1Q442</accession>
<evidence type="ECO:0000256" key="2">
    <source>
        <dbReference type="ARBA" id="ARBA00022827"/>
    </source>
</evidence>
<gene>
    <name evidence="5" type="ORF">A3864_20105</name>
</gene>
<dbReference type="Gene3D" id="3.30.390.50">
    <property type="entry name" value="CO dehydrogenase flavoprotein, C-terminal domain"/>
    <property type="match status" value="1"/>
</dbReference>
<dbReference type="GO" id="GO:0016491">
    <property type="term" value="F:oxidoreductase activity"/>
    <property type="evidence" value="ECO:0007669"/>
    <property type="project" value="UniProtKB-KW"/>
</dbReference>
<evidence type="ECO:0000313" key="6">
    <source>
        <dbReference type="Proteomes" id="UP000250174"/>
    </source>
</evidence>
<dbReference type="Gene3D" id="3.30.465.10">
    <property type="match status" value="1"/>
</dbReference>
<dbReference type="InterPro" id="IPR036318">
    <property type="entry name" value="FAD-bd_PCMH-like_sf"/>
</dbReference>
<dbReference type="SUPFAM" id="SSF56176">
    <property type="entry name" value="FAD-binding/transporter-associated domain-like"/>
    <property type="match status" value="1"/>
</dbReference>
<dbReference type="Proteomes" id="UP000250174">
    <property type="component" value="Unassembled WGS sequence"/>
</dbReference>
<dbReference type="EMBL" id="LVYK01000055">
    <property type="protein sequence ID" value="RAS73439.1"/>
    <property type="molecule type" value="Genomic_DNA"/>
</dbReference>
<dbReference type="InterPro" id="IPR005107">
    <property type="entry name" value="CO_DH_flav_C"/>
</dbReference>
<evidence type="ECO:0000259" key="4">
    <source>
        <dbReference type="PROSITE" id="PS51387"/>
    </source>
</evidence>
<keyword evidence="3" id="KW-0560">Oxidoreductase</keyword>
<evidence type="ECO:0000256" key="3">
    <source>
        <dbReference type="ARBA" id="ARBA00023002"/>
    </source>
</evidence>
<sequence>MMINEAMTSTPYVWMPNTIIEALDMKRKLGLKAEFIAGGTFLQIQWEKSGEMPKHLISLENITELTGITECEEKELSIRLGSLSTLSHCLKNALIKKYAPLLQEALREIGCVSVRNRGTIGGNIAGVYGDLLPLLVALDAEIEVFTPKGYERKKIVKWLEERKLNRIYEEIVTAIYLKKQYEATFYQKVGGREAFTLSTLTVAGYIEKDKEEIKEVRLVTGYANNETKRLFDCEDWIKRKVGRREDLRSLKEKVKKEFRPHTDAIASGTYRQKLACNIIEEKVHKILFGEKMKEEGL</sequence>
<dbReference type="PANTHER" id="PTHR42659">
    <property type="entry name" value="XANTHINE DEHYDROGENASE SUBUNIT C-RELATED"/>
    <property type="match status" value="1"/>
</dbReference>
<dbReference type="RefSeq" id="WP_111923184.1">
    <property type="nucleotide sequence ID" value="NZ_LVYK01000055.1"/>
</dbReference>
<dbReference type="GO" id="GO:0071949">
    <property type="term" value="F:FAD binding"/>
    <property type="evidence" value="ECO:0007669"/>
    <property type="project" value="InterPro"/>
</dbReference>
<dbReference type="PROSITE" id="PS51387">
    <property type="entry name" value="FAD_PCMH"/>
    <property type="match status" value="1"/>
</dbReference>
<comment type="caution">
    <text evidence="5">The sequence shown here is derived from an EMBL/GenBank/DDBJ whole genome shotgun (WGS) entry which is preliminary data.</text>
</comment>
<feature type="domain" description="FAD-binding PCMH-type" evidence="4">
    <location>
        <begin position="5"/>
        <end position="182"/>
    </location>
</feature>
<keyword evidence="2" id="KW-0274">FAD</keyword>
<evidence type="ECO:0000256" key="1">
    <source>
        <dbReference type="ARBA" id="ARBA00022630"/>
    </source>
</evidence>
<keyword evidence="1" id="KW-0285">Flavoprotein</keyword>
<reference evidence="5 6" key="1">
    <citation type="submission" date="2016-03" db="EMBL/GenBank/DDBJ databases">
        <title>Comparison of Bacillus endophyticus and B. anthracis characteristics using whole genome sequence analysis and microbiological techniques.</title>
        <authorList>
            <person name="Lekota K.E."/>
            <person name="Mafofo J."/>
            <person name="Rees J."/>
            <person name="Muchadeyi F.C."/>
            <person name="Madoroba E."/>
            <person name="Van Heerden H."/>
        </authorList>
    </citation>
    <scope>NUCLEOTIDE SEQUENCE [LARGE SCALE GENOMIC DNA]</scope>
    <source>
        <strain evidence="5 6">3631_10C</strain>
    </source>
</reference>
<dbReference type="SUPFAM" id="SSF55447">
    <property type="entry name" value="CO dehydrogenase flavoprotein C-terminal domain-like"/>
    <property type="match status" value="1"/>
</dbReference>
<evidence type="ECO:0000313" key="5">
    <source>
        <dbReference type="EMBL" id="RAS73439.1"/>
    </source>
</evidence>
<dbReference type="InterPro" id="IPR016166">
    <property type="entry name" value="FAD-bd_PCMH"/>
</dbReference>
<dbReference type="AlphaFoldDB" id="A0AAX1Q442"/>
<dbReference type="InterPro" id="IPR051312">
    <property type="entry name" value="Diverse_Substr_Oxidored"/>
</dbReference>
<dbReference type="Pfam" id="PF00941">
    <property type="entry name" value="FAD_binding_5"/>
    <property type="match status" value="1"/>
</dbReference>
<dbReference type="InterPro" id="IPR016169">
    <property type="entry name" value="FAD-bd_PCMH_sub2"/>
</dbReference>
<dbReference type="PANTHER" id="PTHR42659:SF2">
    <property type="entry name" value="XANTHINE DEHYDROGENASE SUBUNIT C-RELATED"/>
    <property type="match status" value="1"/>
</dbReference>
<name>A0AAX1Q442_9BACI</name>
<organism evidence="5 6">
    <name type="scientific">Priestia endophytica</name>
    <dbReference type="NCBI Taxonomy" id="135735"/>
    <lineage>
        <taxon>Bacteria</taxon>
        <taxon>Bacillati</taxon>
        <taxon>Bacillota</taxon>
        <taxon>Bacilli</taxon>
        <taxon>Bacillales</taxon>
        <taxon>Bacillaceae</taxon>
        <taxon>Priestia</taxon>
    </lineage>
</organism>
<dbReference type="InterPro" id="IPR036683">
    <property type="entry name" value="CO_DH_flav_C_dom_sf"/>
</dbReference>
<proteinExistence type="predicted"/>